<dbReference type="KEGG" id="ada:A5CPEGH6_03980"/>
<evidence type="ECO:0000256" key="2">
    <source>
        <dbReference type="ARBA" id="ARBA00022747"/>
    </source>
</evidence>
<dbReference type="AlphaFoldDB" id="A0A4Y1WXS7"/>
<dbReference type="PANTHER" id="PTHR43140">
    <property type="entry name" value="TYPE-1 RESTRICTION ENZYME ECOKI SPECIFICITY PROTEIN"/>
    <property type="match status" value="1"/>
</dbReference>
<name>A0A4Y1WXS7_9BACT</name>
<dbReference type="InterPro" id="IPR000055">
    <property type="entry name" value="Restrct_endonuc_typeI_TRD"/>
</dbReference>
<evidence type="ECO:0000259" key="4">
    <source>
        <dbReference type="Pfam" id="PF01420"/>
    </source>
</evidence>
<dbReference type="InterPro" id="IPR044946">
    <property type="entry name" value="Restrct_endonuc_typeI_TRD_sf"/>
</dbReference>
<dbReference type="REBASE" id="313771">
    <property type="entry name" value="S1.AspGH6ORF4010P"/>
</dbReference>
<comment type="similarity">
    <text evidence="1">Belongs to the type-I restriction system S methylase family.</text>
</comment>
<dbReference type="Pfam" id="PF01420">
    <property type="entry name" value="Methylase_S"/>
    <property type="match status" value="1"/>
</dbReference>
<keyword evidence="2" id="KW-0680">Restriction system</keyword>
<dbReference type="Gene3D" id="3.90.220.20">
    <property type="entry name" value="DNA methylase specificity domains"/>
    <property type="match status" value="1"/>
</dbReference>
<dbReference type="InterPro" id="IPR051212">
    <property type="entry name" value="Type-I_RE_S_subunit"/>
</dbReference>
<evidence type="ECO:0000313" key="5">
    <source>
        <dbReference type="EMBL" id="BBL05760.1"/>
    </source>
</evidence>
<protein>
    <recommendedName>
        <fullName evidence="4">Type I restriction modification DNA specificity domain-containing protein</fullName>
    </recommendedName>
</protein>
<keyword evidence="3" id="KW-0238">DNA-binding</keyword>
<proteinExistence type="inferred from homology"/>
<organism evidence="5 6">
    <name type="scientific">Alistipes dispar</name>
    <dbReference type="NCBI Taxonomy" id="2585119"/>
    <lineage>
        <taxon>Bacteria</taxon>
        <taxon>Pseudomonadati</taxon>
        <taxon>Bacteroidota</taxon>
        <taxon>Bacteroidia</taxon>
        <taxon>Bacteroidales</taxon>
        <taxon>Rikenellaceae</taxon>
        <taxon>Alistipes</taxon>
    </lineage>
</organism>
<dbReference type="GO" id="GO:0003677">
    <property type="term" value="F:DNA binding"/>
    <property type="evidence" value="ECO:0007669"/>
    <property type="project" value="UniProtKB-KW"/>
</dbReference>
<dbReference type="PANTHER" id="PTHR43140:SF1">
    <property type="entry name" value="TYPE I RESTRICTION ENZYME ECOKI SPECIFICITY SUBUNIT"/>
    <property type="match status" value="1"/>
</dbReference>
<keyword evidence="6" id="KW-1185">Reference proteome</keyword>
<evidence type="ECO:0000256" key="3">
    <source>
        <dbReference type="ARBA" id="ARBA00023125"/>
    </source>
</evidence>
<reference evidence="6" key="1">
    <citation type="submission" date="2019-06" db="EMBL/GenBank/DDBJ databases">
        <title>Alistipes onderdonkii subsp. vulgaris subsp. nov., Alistipes dispar sp. nov. and Alistipes communis sp. nov., isolated from human faeces, and creation of Alistipes onderdonkii subsp. onderdonkii subsp. nov.</title>
        <authorList>
            <person name="Sakamoto M."/>
            <person name="Ikeyama N."/>
            <person name="Ogata Y."/>
            <person name="Suda W."/>
            <person name="Iino T."/>
            <person name="Hattori M."/>
            <person name="Ohkuma M."/>
        </authorList>
    </citation>
    <scope>NUCLEOTIDE SEQUENCE [LARGE SCALE GENOMIC DNA]</scope>
    <source>
        <strain evidence="6">5CPEGH6</strain>
    </source>
</reference>
<accession>A0A4Y1WXS7</accession>
<gene>
    <name evidence="5" type="ORF">A5CPEGH6_03980</name>
</gene>
<dbReference type="EMBL" id="AP019736">
    <property type="protein sequence ID" value="BBL05760.1"/>
    <property type="molecule type" value="Genomic_DNA"/>
</dbReference>
<dbReference type="Proteomes" id="UP000319374">
    <property type="component" value="Chromosome"/>
</dbReference>
<sequence>MNVYSNIAIDVNMNDMVQIAEGEKQNKVEYGDVVFTGSSETPDDCGMSSVMTTRPDGDLYLNSFCFGFRMNDRALLLPDFMKFLFRSEEIRKQIIKTASGVTRFNVSKKRFGEVVIPIPPMKEQQRIVAILDKFETLVNDISEGLPVEIAARRQQYEYYRDKLLTFKRKEDAKIQPGC</sequence>
<dbReference type="GO" id="GO:0009307">
    <property type="term" value="P:DNA restriction-modification system"/>
    <property type="evidence" value="ECO:0007669"/>
    <property type="project" value="UniProtKB-KW"/>
</dbReference>
<evidence type="ECO:0000313" key="6">
    <source>
        <dbReference type="Proteomes" id="UP000319374"/>
    </source>
</evidence>
<feature type="domain" description="Type I restriction modification DNA specificity" evidence="4">
    <location>
        <begin position="19"/>
        <end position="149"/>
    </location>
</feature>
<evidence type="ECO:0000256" key="1">
    <source>
        <dbReference type="ARBA" id="ARBA00010923"/>
    </source>
</evidence>
<dbReference type="SUPFAM" id="SSF116734">
    <property type="entry name" value="DNA methylase specificity domain"/>
    <property type="match status" value="1"/>
</dbReference>